<dbReference type="Proteomes" id="UP000783871">
    <property type="component" value="Unassembled WGS sequence"/>
</dbReference>
<dbReference type="SUPFAM" id="SSF53474">
    <property type="entry name" value="alpha/beta-Hydrolases"/>
    <property type="match status" value="1"/>
</dbReference>
<proteinExistence type="predicted"/>
<dbReference type="Pfam" id="PF05448">
    <property type="entry name" value="AXE1"/>
    <property type="match status" value="1"/>
</dbReference>
<dbReference type="PANTHER" id="PTHR40111">
    <property type="entry name" value="CEPHALOSPORIN-C DEACETYLASE"/>
    <property type="match status" value="1"/>
</dbReference>
<feature type="compositionally biased region" description="Basic and acidic residues" evidence="1">
    <location>
        <begin position="376"/>
        <end position="385"/>
    </location>
</feature>
<dbReference type="EMBL" id="JAATEO010000002">
    <property type="protein sequence ID" value="NJP30939.1"/>
    <property type="molecule type" value="Genomic_DNA"/>
</dbReference>
<feature type="region of interest" description="Disordered" evidence="1">
    <location>
        <begin position="118"/>
        <end position="140"/>
    </location>
</feature>
<dbReference type="Gene3D" id="3.40.50.1820">
    <property type="entry name" value="alpha/beta hydrolase"/>
    <property type="match status" value="1"/>
</dbReference>
<feature type="compositionally biased region" description="Low complexity" evidence="1">
    <location>
        <begin position="129"/>
        <end position="140"/>
    </location>
</feature>
<gene>
    <name evidence="3" type="ORF">HCJ94_02775</name>
</gene>
<dbReference type="PANTHER" id="PTHR40111:SF1">
    <property type="entry name" value="CEPHALOSPORIN-C DEACETYLASE"/>
    <property type="match status" value="1"/>
</dbReference>
<sequence length="408" mass="43410">MFTDLPEEQLRSRRSAVADPVDFDLFWADTIGGARLAEWPVRAEPVETGLTTVDVYDVTFAGYAGQPVRAWLRVPAEADGPLPAVVQYAGYGGGRGHPVETLLWASAGYAHLHMDTRGQGSGWSRGDTPDPAAAGPEAPGVVTRGIGSPRTYYYRRLITDAVQAVHAVRDLPWVDPDRVAVLGHSQGGALALAAAALAPGLRAVVAGVPFLCDIPHAVVTTDARPYREIRDYLAIHRDAEERVLATLAYVDGVNFARRCRLPARFSVALMDEIVPPSTVFAAVNAWRGPSELSVWRYNGHEAGGVDDDVAALRFLRTHLAPPPAGPADRAGPAGGGPPRSAAQVPPVEAGGADAGADQRQPGHRESRRPVRPGGGHGREVRERRQVSHPGGRVDAVPDDLEQETAGGR</sequence>
<reference evidence="3 4" key="1">
    <citation type="submission" date="2020-03" db="EMBL/GenBank/DDBJ databases">
        <title>WGS of actinomycetes isolated from Thailand.</title>
        <authorList>
            <person name="Thawai C."/>
        </authorList>
    </citation>
    <scope>NUCLEOTIDE SEQUENCE [LARGE SCALE GENOMIC DNA]</scope>
    <source>
        <strain evidence="3 4">HSS6-12</strain>
    </source>
</reference>
<evidence type="ECO:0000313" key="3">
    <source>
        <dbReference type="EMBL" id="NJP30939.1"/>
    </source>
</evidence>
<feature type="domain" description="Acetyl xylan esterase" evidence="2">
    <location>
        <begin position="2"/>
        <end position="316"/>
    </location>
</feature>
<organism evidence="3 4">
    <name type="scientific">Micromonospora thermarum</name>
    <dbReference type="NCBI Taxonomy" id="2720024"/>
    <lineage>
        <taxon>Bacteria</taxon>
        <taxon>Bacillati</taxon>
        <taxon>Actinomycetota</taxon>
        <taxon>Actinomycetes</taxon>
        <taxon>Micromonosporales</taxon>
        <taxon>Micromonosporaceae</taxon>
        <taxon>Micromonospora</taxon>
    </lineage>
</organism>
<keyword evidence="4" id="KW-1185">Reference proteome</keyword>
<name>A0ABX0Z0P1_9ACTN</name>
<dbReference type="InterPro" id="IPR039069">
    <property type="entry name" value="CE7"/>
</dbReference>
<evidence type="ECO:0000256" key="1">
    <source>
        <dbReference type="SAM" id="MobiDB-lite"/>
    </source>
</evidence>
<protein>
    <submittedName>
        <fullName evidence="3">Acetylxylan esterase</fullName>
    </submittedName>
</protein>
<feature type="region of interest" description="Disordered" evidence="1">
    <location>
        <begin position="320"/>
        <end position="408"/>
    </location>
</feature>
<dbReference type="InterPro" id="IPR029058">
    <property type="entry name" value="AB_hydrolase_fold"/>
</dbReference>
<accession>A0ABX0Z0P1</accession>
<evidence type="ECO:0000259" key="2">
    <source>
        <dbReference type="Pfam" id="PF05448"/>
    </source>
</evidence>
<dbReference type="InterPro" id="IPR008391">
    <property type="entry name" value="AXE1_dom"/>
</dbReference>
<comment type="caution">
    <text evidence="3">The sequence shown here is derived from an EMBL/GenBank/DDBJ whole genome shotgun (WGS) entry which is preliminary data.</text>
</comment>
<evidence type="ECO:0000313" key="4">
    <source>
        <dbReference type="Proteomes" id="UP000783871"/>
    </source>
</evidence>